<proteinExistence type="predicted"/>
<dbReference type="AlphaFoldDB" id="A0A4Y6PYP1"/>
<protein>
    <submittedName>
        <fullName evidence="1">Uncharacterized protein</fullName>
    </submittedName>
</protein>
<dbReference type="OrthoDB" id="9766852at2"/>
<dbReference type="EMBL" id="CP041186">
    <property type="protein sequence ID" value="QDG53350.1"/>
    <property type="molecule type" value="Genomic_DNA"/>
</dbReference>
<name>A0A4Y6PYP1_PERCE</name>
<dbReference type="Proteomes" id="UP000315995">
    <property type="component" value="Chromosome"/>
</dbReference>
<evidence type="ECO:0000313" key="2">
    <source>
        <dbReference type="Proteomes" id="UP000315995"/>
    </source>
</evidence>
<gene>
    <name evidence="1" type="ORF">FIV42_22155</name>
</gene>
<accession>A0A5B8YAC1</accession>
<accession>A0A4Y6PYP1</accession>
<keyword evidence="2" id="KW-1185">Reference proteome</keyword>
<dbReference type="RefSeq" id="WP_141199811.1">
    <property type="nucleotide sequence ID" value="NZ_CP041186.1"/>
</dbReference>
<reference evidence="1 2" key="1">
    <citation type="submission" date="2019-06" db="EMBL/GenBank/DDBJ databases">
        <title>Persicimonas caeni gen. nov., sp. nov., a predatory bacterium isolated from solar saltern.</title>
        <authorList>
            <person name="Wang S."/>
        </authorList>
    </citation>
    <scope>NUCLEOTIDE SEQUENCE [LARGE SCALE GENOMIC DNA]</scope>
    <source>
        <strain evidence="1 2">YN101</strain>
    </source>
</reference>
<organism evidence="1 2">
    <name type="scientific">Persicimonas caeni</name>
    <dbReference type="NCBI Taxonomy" id="2292766"/>
    <lineage>
        <taxon>Bacteria</taxon>
        <taxon>Deltaproteobacteria</taxon>
        <taxon>Bradymonadales</taxon>
        <taxon>Bradymonadaceae</taxon>
        <taxon>Persicimonas</taxon>
    </lineage>
</organism>
<sequence length="216" mass="25468">MIPEGTYLSINTSLVLGIQFDEVDYRRFLRDYHADLRKRFSSQSVPAYAPHVVLDSLMLRLEPDCSMRAAGSRWRALQAFADKAHRLDLCLTGSDFGDFEKRRSPYHFDRSVYHLGRCLVSAQLTMEFPGYNPYRSTRKLDIPFMRENLDGMLDYLPDYLWWELHDQKDMVRNILAPEQLFEVRRRLERAGYKLDQFGLYLTNMETLRVPLEKAAE</sequence>
<evidence type="ECO:0000313" key="1">
    <source>
        <dbReference type="EMBL" id="QDG53350.1"/>
    </source>
</evidence>